<evidence type="ECO:0000256" key="4">
    <source>
        <dbReference type="ARBA" id="ARBA00022496"/>
    </source>
</evidence>
<evidence type="ECO:0000256" key="3">
    <source>
        <dbReference type="ARBA" id="ARBA00022452"/>
    </source>
</evidence>
<evidence type="ECO:0008006" key="18">
    <source>
        <dbReference type="Google" id="ProtNLM"/>
    </source>
</evidence>
<dbReference type="STRING" id="716816.BST96_14770"/>
<gene>
    <name evidence="16" type="ORF">BST96_14770</name>
</gene>
<keyword evidence="4" id="KW-0410">Iron transport</keyword>
<keyword evidence="5 11" id="KW-0812">Transmembrane</keyword>
<keyword evidence="13" id="KW-0732">Signal</keyword>
<dbReference type="SUPFAM" id="SSF56935">
    <property type="entry name" value="Porins"/>
    <property type="match status" value="1"/>
</dbReference>
<organism evidence="16 17">
    <name type="scientific">Oceanicoccus sagamiensis</name>
    <dbReference type="NCBI Taxonomy" id="716816"/>
    <lineage>
        <taxon>Bacteria</taxon>
        <taxon>Pseudomonadati</taxon>
        <taxon>Pseudomonadota</taxon>
        <taxon>Gammaproteobacteria</taxon>
        <taxon>Cellvibrionales</taxon>
        <taxon>Spongiibacteraceae</taxon>
        <taxon>Oceanicoccus</taxon>
    </lineage>
</organism>
<dbReference type="Gene3D" id="2.40.170.20">
    <property type="entry name" value="TonB-dependent receptor, beta-barrel domain"/>
    <property type="match status" value="1"/>
</dbReference>
<reference evidence="16 17" key="1">
    <citation type="submission" date="2016-11" db="EMBL/GenBank/DDBJ databases">
        <title>Trade-off between light-utilization and light-protection in marine flavobacteria.</title>
        <authorList>
            <person name="Kumagai Y."/>
        </authorList>
    </citation>
    <scope>NUCLEOTIDE SEQUENCE [LARGE SCALE GENOMIC DNA]</scope>
    <source>
        <strain evidence="16 17">NBRC 107125</strain>
    </source>
</reference>
<dbReference type="EMBL" id="CP019343">
    <property type="protein sequence ID" value="ARN75265.1"/>
    <property type="molecule type" value="Genomic_DNA"/>
</dbReference>
<evidence type="ECO:0000256" key="1">
    <source>
        <dbReference type="ARBA" id="ARBA00004571"/>
    </source>
</evidence>
<accession>A0A1X9NHD6</accession>
<evidence type="ECO:0000256" key="5">
    <source>
        <dbReference type="ARBA" id="ARBA00022692"/>
    </source>
</evidence>
<evidence type="ECO:0000259" key="14">
    <source>
        <dbReference type="Pfam" id="PF00593"/>
    </source>
</evidence>
<dbReference type="Proteomes" id="UP000193450">
    <property type="component" value="Chromosome"/>
</dbReference>
<keyword evidence="2 11" id="KW-0813">Transport</keyword>
<feature type="domain" description="TonB-dependent receptor plug" evidence="15">
    <location>
        <begin position="48"/>
        <end position="151"/>
    </location>
</feature>
<evidence type="ECO:0000259" key="15">
    <source>
        <dbReference type="Pfam" id="PF07715"/>
    </source>
</evidence>
<evidence type="ECO:0000256" key="10">
    <source>
        <dbReference type="ARBA" id="ARBA00023237"/>
    </source>
</evidence>
<dbReference type="InterPro" id="IPR039426">
    <property type="entry name" value="TonB-dep_rcpt-like"/>
</dbReference>
<sequence>MTLNNCRSKRSPLYLATLLAAGIMPTTATAQVVLEEIIVVSTRDESSLMETSASVSAFDSDTRDLLGIDNAQDLVVHSPSLVIAPSRISIRGVGRPNIALGSDPGVGIYWDGIYSTENDIFGFANFLDIERVEVLRGPQGTLFGRNSIGGAINFISKQPTVEWSGEVTAELGNHDYTVGQGLVSGPLTDKLTMLGAISEIKRSGFQDNIANGKDHDQAESQYATLHFFHETTESWSNSIKLVNRESNIRPETAYAPDPFVTDYIDATLDAGNLPGMYPDNNFANPNQGQTTDNPAVRDIDKVSVDRDPYQDNQRKQIIVISEYDADDYLIKYTGGYTEFDFELDYDADLLTQADSGLDWSQMQFELFPGVSVPASRITGLSLTPADITRPFSQEADFTSHEIQFITNYDSSLNFTTGLYYYNSDEAQELAFIENNPDVVAAYTALAAVVPGGLPVNPDGDLFRGTSQLDTTSYAVYGQMDWDWTDQTTITFGLRYSYDEKEGQDTTFVQYVYEDATDPGLIGDPTDNVVERKIDEDWDKITWRLGVDHILDENHFLYAFAATGYRSGGFNLMNPTDNSDVGTVDPEDLLSFEAGYKGSLMDGRLNVGTAVYYYDYTDLQVLKSDVVNGVPLTSYENAAEAEAYGLEAEFSALVNEYVSLTGNYSYNNTEYKDFDSIDTTACQLASGALNDGSPVDPAICDVQDLSGNNFIYAPEHKASLNTVVMWTMIDLDWTAVLTYQYTDEQYSNAFNNDDYDLIDSRDRIDARISAASQDETWEVTAYIKNIEDNREVTLRDRPSTVSGVNTVALTDPQMYGVKFKYKF</sequence>
<feature type="domain" description="TonB-dependent receptor-like beta-barrel" evidence="14">
    <location>
        <begin position="266"/>
        <end position="785"/>
    </location>
</feature>
<evidence type="ECO:0000256" key="11">
    <source>
        <dbReference type="PROSITE-ProRule" id="PRU01360"/>
    </source>
</evidence>
<evidence type="ECO:0000256" key="7">
    <source>
        <dbReference type="ARBA" id="ARBA00023065"/>
    </source>
</evidence>
<dbReference type="KEGG" id="osg:BST96_14770"/>
<evidence type="ECO:0000256" key="12">
    <source>
        <dbReference type="RuleBase" id="RU003357"/>
    </source>
</evidence>
<keyword evidence="9 11" id="KW-0472">Membrane</keyword>
<evidence type="ECO:0000313" key="16">
    <source>
        <dbReference type="EMBL" id="ARN75265.1"/>
    </source>
</evidence>
<keyword evidence="7" id="KW-0406">Ion transport</keyword>
<dbReference type="OrthoDB" id="9760620at2"/>
<dbReference type="Pfam" id="PF07715">
    <property type="entry name" value="Plug"/>
    <property type="match status" value="1"/>
</dbReference>
<dbReference type="PROSITE" id="PS52016">
    <property type="entry name" value="TONB_DEPENDENT_REC_3"/>
    <property type="match status" value="1"/>
</dbReference>
<evidence type="ECO:0000313" key="17">
    <source>
        <dbReference type="Proteomes" id="UP000193450"/>
    </source>
</evidence>
<dbReference type="PANTHER" id="PTHR32552">
    <property type="entry name" value="FERRICHROME IRON RECEPTOR-RELATED"/>
    <property type="match status" value="1"/>
</dbReference>
<dbReference type="GO" id="GO:0009279">
    <property type="term" value="C:cell outer membrane"/>
    <property type="evidence" value="ECO:0007669"/>
    <property type="project" value="UniProtKB-SubCell"/>
</dbReference>
<comment type="subcellular location">
    <subcellularLocation>
        <location evidence="1 11">Cell outer membrane</location>
        <topology evidence="1 11">Multi-pass membrane protein</topology>
    </subcellularLocation>
</comment>
<keyword evidence="3 11" id="KW-1134">Transmembrane beta strand</keyword>
<dbReference type="PANTHER" id="PTHR32552:SF81">
    <property type="entry name" value="TONB-DEPENDENT OUTER MEMBRANE RECEPTOR"/>
    <property type="match status" value="1"/>
</dbReference>
<evidence type="ECO:0000256" key="6">
    <source>
        <dbReference type="ARBA" id="ARBA00023004"/>
    </source>
</evidence>
<protein>
    <recommendedName>
        <fullName evidence="18">TonB-dependent receptor</fullName>
    </recommendedName>
</protein>
<evidence type="ECO:0000256" key="13">
    <source>
        <dbReference type="SAM" id="SignalP"/>
    </source>
</evidence>
<evidence type="ECO:0000256" key="2">
    <source>
        <dbReference type="ARBA" id="ARBA00022448"/>
    </source>
</evidence>
<dbReference type="InterPro" id="IPR012910">
    <property type="entry name" value="Plug_dom"/>
</dbReference>
<dbReference type="AlphaFoldDB" id="A0A1X9NHD6"/>
<dbReference type="InterPro" id="IPR036942">
    <property type="entry name" value="Beta-barrel_TonB_sf"/>
</dbReference>
<feature type="signal peptide" evidence="13">
    <location>
        <begin position="1"/>
        <end position="30"/>
    </location>
</feature>
<dbReference type="GO" id="GO:0006826">
    <property type="term" value="P:iron ion transport"/>
    <property type="evidence" value="ECO:0007669"/>
    <property type="project" value="UniProtKB-KW"/>
</dbReference>
<proteinExistence type="inferred from homology"/>
<keyword evidence="6" id="KW-0408">Iron</keyword>
<keyword evidence="17" id="KW-1185">Reference proteome</keyword>
<dbReference type="Pfam" id="PF00593">
    <property type="entry name" value="TonB_dep_Rec_b-barrel"/>
    <property type="match status" value="1"/>
</dbReference>
<evidence type="ECO:0000256" key="8">
    <source>
        <dbReference type="ARBA" id="ARBA00023077"/>
    </source>
</evidence>
<keyword evidence="10 11" id="KW-0998">Cell outer membrane</keyword>
<feature type="chain" id="PRO_5012168804" description="TonB-dependent receptor" evidence="13">
    <location>
        <begin position="31"/>
        <end position="822"/>
    </location>
</feature>
<name>A0A1X9NHD6_9GAMM</name>
<evidence type="ECO:0000256" key="9">
    <source>
        <dbReference type="ARBA" id="ARBA00023136"/>
    </source>
</evidence>
<comment type="similarity">
    <text evidence="11 12">Belongs to the TonB-dependent receptor family.</text>
</comment>
<dbReference type="InterPro" id="IPR000531">
    <property type="entry name" value="Beta-barrel_TonB"/>
</dbReference>
<keyword evidence="8 12" id="KW-0798">TonB box</keyword>